<comment type="subunit">
    <text evidence="7">Homodimer. Only the dimer is catalytically active, as the active sites are constructed of residues from both monomers.</text>
</comment>
<accession>A0ABY9CV57</accession>
<evidence type="ECO:0000313" key="11">
    <source>
        <dbReference type="Proteomes" id="UP001227230"/>
    </source>
</evidence>
<evidence type="ECO:0000256" key="4">
    <source>
        <dbReference type="ARBA" id="ARBA00023239"/>
    </source>
</evidence>
<evidence type="ECO:0000256" key="1">
    <source>
        <dbReference type="ARBA" id="ARBA00001933"/>
    </source>
</evidence>
<dbReference type="CDD" id="cd00622">
    <property type="entry name" value="PLPDE_III_ODC"/>
    <property type="match status" value="1"/>
</dbReference>
<dbReference type="PRINTS" id="PR01182">
    <property type="entry name" value="ORNDCRBXLASE"/>
</dbReference>
<reference evidence="10 11" key="1">
    <citation type="journal article" date="2023" name="Hortic Res">
        <title>The complete reference genome for grapevine (Vitis vinifera L.) genetics and breeding.</title>
        <authorList>
            <person name="Shi X."/>
            <person name="Cao S."/>
            <person name="Wang X."/>
            <person name="Huang S."/>
            <person name="Wang Y."/>
            <person name="Liu Z."/>
            <person name="Liu W."/>
            <person name="Leng X."/>
            <person name="Peng Y."/>
            <person name="Wang N."/>
            <person name="Wang Y."/>
            <person name="Ma Z."/>
            <person name="Xu X."/>
            <person name="Zhang F."/>
            <person name="Xue H."/>
            <person name="Zhong H."/>
            <person name="Wang Y."/>
            <person name="Zhang K."/>
            <person name="Velt A."/>
            <person name="Avia K."/>
            <person name="Holtgrawe D."/>
            <person name="Grimplet J."/>
            <person name="Matus J.T."/>
            <person name="Ware D."/>
            <person name="Wu X."/>
            <person name="Wang H."/>
            <person name="Liu C."/>
            <person name="Fang Y."/>
            <person name="Rustenholz C."/>
            <person name="Cheng Z."/>
            <person name="Xiao H."/>
            <person name="Zhou Y."/>
        </authorList>
    </citation>
    <scope>NUCLEOTIDE SEQUENCE [LARGE SCALE GENOMIC DNA]</scope>
    <source>
        <strain evidence="11">cv. Pinot noir / PN40024</strain>
        <tissue evidence="10">Leaf</tissue>
    </source>
</reference>
<dbReference type="InterPro" id="IPR022657">
    <property type="entry name" value="De-COase2_CS"/>
</dbReference>
<keyword evidence="11" id="KW-1185">Reference proteome</keyword>
<evidence type="ECO:0000256" key="2">
    <source>
        <dbReference type="ARBA" id="ARBA00008872"/>
    </source>
</evidence>
<dbReference type="Proteomes" id="UP001227230">
    <property type="component" value="Chromosome 11"/>
</dbReference>
<dbReference type="PROSITE" id="PS00878">
    <property type="entry name" value="ODR_DC_2_1"/>
    <property type="match status" value="1"/>
</dbReference>
<comment type="cofactor">
    <cofactor evidence="1">
        <name>pyridoxal 5'-phosphate</name>
        <dbReference type="ChEBI" id="CHEBI:597326"/>
    </cofactor>
</comment>
<dbReference type="InterPro" id="IPR002433">
    <property type="entry name" value="Orn_de-COase"/>
</dbReference>
<sequence>MLGCLSQCGELEPVTSIKDPLLFVNQPPPAWKHGHGSNIYLYICATSTACNVLLLGRASNQDIQKMSASASLQLRLGATQLKDWDVHRVSGDGFTALIRSISQKQKDREPFYILDLGAVVRLMDMWKQALPNVVPYYAVKCNCQPPLITALASLGANFDCASRAEIETVMALGVGAQQIVYANPCKGESHLKYAASVGVNLTTFDSMQEIDKIIMWHKKCDLLLRIKAPNDEKGSWRSLGSKFGALREEVVPLLQHANAAGLRVIGVSFHVGSKVNDPQVYRGAIASARGVFDAAAQLKLPPMHVLDIGGGFQESPTFHEIAAVIKEAINDYFPSSETSEDLKIMAEPGRFFAETAFTLVSNIIGKRVRGEKREYWIDDGIYGSFNLPAYDKSSMMVKPLLGGSEWMNKAKFSSTVFGPTCDSMDMVVAESQLPELHMNDVLVFYNMGAYTASAGTRFNGFDISSISTFLTYVYRQY</sequence>
<evidence type="ECO:0000256" key="7">
    <source>
        <dbReference type="ARBA" id="ARBA00046672"/>
    </source>
</evidence>
<proteinExistence type="inferred from homology"/>
<dbReference type="InterPro" id="IPR022653">
    <property type="entry name" value="De-COase2_pyr-phos_BS"/>
</dbReference>
<organism evidence="10 11">
    <name type="scientific">Vitis vinifera</name>
    <name type="common">Grape</name>
    <dbReference type="NCBI Taxonomy" id="29760"/>
    <lineage>
        <taxon>Eukaryota</taxon>
        <taxon>Viridiplantae</taxon>
        <taxon>Streptophyta</taxon>
        <taxon>Embryophyta</taxon>
        <taxon>Tracheophyta</taxon>
        <taxon>Spermatophyta</taxon>
        <taxon>Magnoliopsida</taxon>
        <taxon>eudicotyledons</taxon>
        <taxon>Gunneridae</taxon>
        <taxon>Pentapetalae</taxon>
        <taxon>rosids</taxon>
        <taxon>Vitales</taxon>
        <taxon>Vitaceae</taxon>
        <taxon>Viteae</taxon>
        <taxon>Vitis</taxon>
    </lineage>
</organism>
<dbReference type="SUPFAM" id="SSF51419">
    <property type="entry name" value="PLP-binding barrel"/>
    <property type="match status" value="1"/>
</dbReference>
<dbReference type="SUPFAM" id="SSF50621">
    <property type="entry name" value="Alanine racemase C-terminal domain-like"/>
    <property type="match status" value="1"/>
</dbReference>
<dbReference type="InterPro" id="IPR022644">
    <property type="entry name" value="De-COase2_N"/>
</dbReference>
<dbReference type="PANTHER" id="PTHR11482:SF6">
    <property type="entry name" value="ORNITHINE DECARBOXYLASE 1-RELATED"/>
    <property type="match status" value="1"/>
</dbReference>
<dbReference type="EC" id="4.1.1.17" evidence="6"/>
<evidence type="ECO:0000256" key="5">
    <source>
        <dbReference type="ARBA" id="ARBA00034115"/>
    </source>
</evidence>
<dbReference type="Gene3D" id="2.40.37.10">
    <property type="entry name" value="Lyase, Ornithine Decarboxylase, Chain A, domain 1"/>
    <property type="match status" value="1"/>
</dbReference>
<dbReference type="InterPro" id="IPR029066">
    <property type="entry name" value="PLP-binding_barrel"/>
</dbReference>
<dbReference type="InterPro" id="IPR000183">
    <property type="entry name" value="Orn/DAP/Arg_de-COase"/>
</dbReference>
<gene>
    <name evidence="10" type="ORF">VitviT2T_016587</name>
</gene>
<evidence type="ECO:0000256" key="6">
    <source>
        <dbReference type="ARBA" id="ARBA00034138"/>
    </source>
</evidence>
<evidence type="ECO:0000256" key="8">
    <source>
        <dbReference type="ARBA" id="ARBA00049127"/>
    </source>
</evidence>
<dbReference type="PRINTS" id="PR01179">
    <property type="entry name" value="ODADCRBXLASE"/>
</dbReference>
<dbReference type="PROSITE" id="PS00879">
    <property type="entry name" value="ODR_DC_2_2"/>
    <property type="match status" value="1"/>
</dbReference>
<keyword evidence="4" id="KW-0456">Lyase</keyword>
<evidence type="ECO:0000259" key="9">
    <source>
        <dbReference type="Pfam" id="PF02784"/>
    </source>
</evidence>
<feature type="domain" description="Orn/DAP/Arg decarboxylase 2 N-terminal" evidence="9">
    <location>
        <begin position="117"/>
        <end position="353"/>
    </location>
</feature>
<keyword evidence="3" id="KW-0663">Pyridoxal phosphate</keyword>
<dbReference type="PANTHER" id="PTHR11482">
    <property type="entry name" value="ARGININE/DIAMINOPIMELATE/ORNITHINE DECARBOXYLASE"/>
    <property type="match status" value="1"/>
</dbReference>
<dbReference type="InterPro" id="IPR009006">
    <property type="entry name" value="Ala_racemase/Decarboxylase_C"/>
</dbReference>
<comment type="pathway">
    <text evidence="5">Amine and polyamine biosynthesis; putrescine biosynthesis via L-ornithine pathway; putrescine from L-ornithine: step 1/1.</text>
</comment>
<dbReference type="Pfam" id="PF02784">
    <property type="entry name" value="Orn_Arg_deC_N"/>
    <property type="match status" value="1"/>
</dbReference>
<dbReference type="EMBL" id="CP126658">
    <property type="protein sequence ID" value="WJZ98030.1"/>
    <property type="molecule type" value="Genomic_DNA"/>
</dbReference>
<protein>
    <recommendedName>
        <fullName evidence="6">ornithine decarboxylase</fullName>
        <ecNumber evidence="6">4.1.1.17</ecNumber>
    </recommendedName>
</protein>
<comment type="similarity">
    <text evidence="2">Belongs to the Orn/Lys/Arg decarboxylase class-II family.</text>
</comment>
<evidence type="ECO:0000313" key="10">
    <source>
        <dbReference type="EMBL" id="WJZ98030.1"/>
    </source>
</evidence>
<comment type="catalytic activity">
    <reaction evidence="8">
        <text>L-ornithine + H(+) = putrescine + CO2</text>
        <dbReference type="Rhea" id="RHEA:22964"/>
        <dbReference type="ChEBI" id="CHEBI:15378"/>
        <dbReference type="ChEBI" id="CHEBI:16526"/>
        <dbReference type="ChEBI" id="CHEBI:46911"/>
        <dbReference type="ChEBI" id="CHEBI:326268"/>
        <dbReference type="EC" id="4.1.1.17"/>
    </reaction>
</comment>
<dbReference type="Gene3D" id="3.20.20.10">
    <property type="entry name" value="Alanine racemase"/>
    <property type="match status" value="1"/>
</dbReference>
<evidence type="ECO:0000256" key="3">
    <source>
        <dbReference type="ARBA" id="ARBA00022898"/>
    </source>
</evidence>
<name>A0ABY9CV57_VITVI</name>